<dbReference type="VEuPathDB" id="AmoebaDB:EHI_103870"/>
<reference evidence="3 4" key="1">
    <citation type="submission" date="2016-05" db="EMBL/GenBank/DDBJ databases">
        <title>First whole genome sequencing of Entamoeba histolytica HM1:IMSS-clone-6.</title>
        <authorList>
            <person name="Mukherjee Avik.K."/>
            <person name="Izumyama S."/>
            <person name="Nakada-Tsukui K."/>
            <person name="Nozaki T."/>
        </authorList>
    </citation>
    <scope>NUCLEOTIDE SEQUENCE [LARGE SCALE GENOMIC DNA]</scope>
    <source>
        <strain evidence="3 4">HM1:IMSS clone 6</strain>
    </source>
</reference>
<evidence type="ECO:0000313" key="4">
    <source>
        <dbReference type="Proteomes" id="UP000078387"/>
    </source>
</evidence>
<sequence>MKIPLYLLLFFCLFCCGEQCVCTLNKSFMNDKASYSCDNPEQCQVIIPPEMNEVYYPLDGMSLIVQTDSLSITINQNTTISNLKMITDNSISHNSIEIYHDDGIDNVIMVIDSITIDEHVQTDSNQQTYHQLSLYTNTILKQGNDKLDVVISSDTQCAIDSSSINLMDVFGVVNVTGKSVITKLISNSESSIYLDQQSIIDDLVYKTSIPSVQCNQIPQIRKIEIIGDSDDLMIVKSQQKIEQVPNIILLFYKSLEEWYIHNDIPNNKQQLVVGCDNSELHVISSNNRINCKIKECYNSLECLTDEYNTEKEIQNVKLIITQPMTITALPKKISEVEINYEGEELITIDSLSLQKVHIIKGNGIITNCMIEQFVNDDRAEIINSTLSKLVSEKSKHIQLNSAHIGEFMDITDTEVMIKGTIQFDSQNEGRIIFSNDYISVEESCSIVSNGKYYIIMDDNAITIRGSYNPIWKGSDSSFLIQRNNQIQSRNQDGCLMLISTETPHSIVFDGEENDRDETEQKIVLDEDGVGLYLCDLQEKAHFVDNNYYAIINEFNSLQFKQKYELSSFIKCYIPILSTHQYYLNDIECNCHKDSNCAFIFEDQEQITLHIPYTTRTIPFISANSIYLNCSNEVEIGVLSVSNMSIDSTIQIDVLYHQSGELQLSNGDIYVVKYLTSSVQQKRVIVDNNASVIIGGYFDNVVISIQNKCSLEIEGIYFTTQLVQCQIEIAQNAMFFSMENDHIDFVHSLIKMNYPNEHAIALSSSVSFIETTLTLQTNVRSKIDSQKYGYVLYSPNGWNETIIDSVVLTDGKKETSLHLEDACDFTWKIMQGELDSIKCLHSPFNIYRISMNEPLRWRKQYHSWDLFFLSSSVIFVLGLLGVIGYIFYFSLQPTKSHSFNE</sequence>
<accession>A0A175JGB6</accession>
<dbReference type="VEuPathDB" id="AmoebaDB:KM1_167310"/>
<evidence type="ECO:0000256" key="1">
    <source>
        <dbReference type="SAM" id="Phobius"/>
    </source>
</evidence>
<dbReference type="eggNOG" id="ENOG502REBW">
    <property type="taxonomic scope" value="Eukaryota"/>
</dbReference>
<dbReference type="VEuPathDB" id="AmoebaDB:EHI5A_018280"/>
<dbReference type="Proteomes" id="UP000078387">
    <property type="component" value="Unassembled WGS sequence"/>
</dbReference>
<evidence type="ECO:0000313" key="3">
    <source>
        <dbReference type="EMBL" id="GAT92729.1"/>
    </source>
</evidence>
<name>A0A175JGB6_ENTHI</name>
<keyword evidence="2" id="KW-0732">Signal</keyword>
<comment type="caution">
    <text evidence="3">The sequence shown here is derived from an EMBL/GenBank/DDBJ whole genome shotgun (WGS) entry which is preliminary data.</text>
</comment>
<keyword evidence="1" id="KW-1133">Transmembrane helix</keyword>
<evidence type="ECO:0000256" key="2">
    <source>
        <dbReference type="SAM" id="SignalP"/>
    </source>
</evidence>
<feature type="transmembrane region" description="Helical" evidence="1">
    <location>
        <begin position="865"/>
        <end position="887"/>
    </location>
</feature>
<keyword evidence="1" id="KW-0472">Membrane</keyword>
<protein>
    <submittedName>
        <fullName evidence="3">Uncharacterized protein</fullName>
    </submittedName>
</protein>
<organism evidence="3 4">
    <name type="scientific">Entamoeba histolytica</name>
    <dbReference type="NCBI Taxonomy" id="5759"/>
    <lineage>
        <taxon>Eukaryota</taxon>
        <taxon>Amoebozoa</taxon>
        <taxon>Evosea</taxon>
        <taxon>Archamoebae</taxon>
        <taxon>Mastigamoebida</taxon>
        <taxon>Entamoebidae</taxon>
        <taxon>Entamoeba</taxon>
    </lineage>
</organism>
<proteinExistence type="predicted"/>
<dbReference type="AlphaFoldDB" id="A0A175JGB6"/>
<keyword evidence="1" id="KW-0812">Transmembrane</keyword>
<feature type="signal peptide" evidence="2">
    <location>
        <begin position="1"/>
        <end position="19"/>
    </location>
</feature>
<gene>
    <name evidence="3" type="ORF">CL6EHI_103870</name>
</gene>
<feature type="chain" id="PRO_5008039903" evidence="2">
    <location>
        <begin position="20"/>
        <end position="900"/>
    </location>
</feature>
<dbReference type="VEuPathDB" id="AmoebaDB:EHI8A_095000"/>
<dbReference type="EMBL" id="BDEQ01000001">
    <property type="protein sequence ID" value="GAT92729.1"/>
    <property type="molecule type" value="Genomic_DNA"/>
</dbReference>
<dbReference type="VEuPathDB" id="AmoebaDB:EHI7A_093450"/>